<dbReference type="eggNOG" id="KOG0045">
    <property type="taxonomic scope" value="Eukaryota"/>
</dbReference>
<keyword evidence="9" id="KW-1185">Reference proteome</keyword>
<dbReference type="Pfam" id="PF01067">
    <property type="entry name" value="Calpain_III"/>
    <property type="match status" value="1"/>
</dbReference>
<dbReference type="InterPro" id="IPR001300">
    <property type="entry name" value="Peptidase_C2_calpain_cat"/>
</dbReference>
<keyword evidence="2 5" id="KW-0645">Protease</keyword>
<protein>
    <submittedName>
        <fullName evidence="8">Calpain-like protease palB/RIM13</fullName>
    </submittedName>
</protein>
<dbReference type="SUPFAM" id="SSF49758">
    <property type="entry name" value="Calpain large subunit, middle domain (domain III)"/>
    <property type="match status" value="2"/>
</dbReference>
<accession>A0A1C1CJV7</accession>
<dbReference type="InterPro" id="IPR051297">
    <property type="entry name" value="PalB/RIM13"/>
</dbReference>
<evidence type="ECO:0000313" key="8">
    <source>
        <dbReference type="EMBL" id="OCT48731.1"/>
    </source>
</evidence>
<dbReference type="PANTHER" id="PTHR46143:SF1">
    <property type="entry name" value="CALPAIN-7"/>
    <property type="match status" value="1"/>
</dbReference>
<dbReference type="InterPro" id="IPR038765">
    <property type="entry name" value="Papain-like_cys_pep_sf"/>
</dbReference>
<feature type="region of interest" description="Disordered" evidence="6">
    <location>
        <begin position="68"/>
        <end position="91"/>
    </location>
</feature>
<evidence type="ECO:0000256" key="3">
    <source>
        <dbReference type="ARBA" id="ARBA00022801"/>
    </source>
</evidence>
<proteinExistence type="inferred from homology"/>
<dbReference type="Gene3D" id="3.90.70.10">
    <property type="entry name" value="Cysteine proteinases"/>
    <property type="match status" value="1"/>
</dbReference>
<keyword evidence="3 5" id="KW-0378">Hydrolase</keyword>
<dbReference type="OrthoDB" id="167576at2759"/>
<dbReference type="GO" id="GO:0004198">
    <property type="term" value="F:calcium-dependent cysteine-type endopeptidase activity"/>
    <property type="evidence" value="ECO:0007669"/>
    <property type="project" value="InterPro"/>
</dbReference>
<dbReference type="SMART" id="SM00720">
    <property type="entry name" value="calpain_III"/>
    <property type="match status" value="1"/>
</dbReference>
<sequence>MDSRLSRLEAQASTAEKAVLSQASDKTALEATIKSAELYFQALRLADNPKDKQRLDAKVNGLLAQAERLKQGQDAQPSVTKPPRKQNLQEPVSTRKLTTRENIILLEGGKLNGCKFKPWTGPPTTDEFFHREGEALFTDACTLPLSATQLESFDGWKRPRQALPSVYSREGIQELPDEAAVMHLPVAMDLVQDMTSDCSVVASLCALTSRTERGFPKVLRTLMHPSDDATDRLIISPNGKYVFRLYFNGCWRRVEIDDYLPASKTSRVLHVIDRRHPRLLWPALVEKAYLKVRGGYDFPGSNSGTDLAVLTGWIPQQVFLHDHDVEPDCLWDEVVKHFNEGNLLVTIGTGKLPRREQRQLGLAAEHDYAVLDITANGGTRELLIKNPWADGDVWKGAARRRPNPTGEPEAQEVDEDNAMMPGTFWMDFNSVFQYFENMYLNWNPGLFSHRQDLHFSWSQDSPAPVSNLIVDNPQFAVTASKTGEIWLLLHRHFRTGDYSEATVGHNGYISLYLYTRDGKRVLSSEGAKVRGPFVDSPNTLLRIEASAGTTYTAVVASQDLPTGKLNFSISAFARSPIALGEAQNEYPQKYRLTSAWTRSNAGGNSDSPNYFSNPQFQLTLNAPQKIALVLRVAQPARAGEPVAAANPSADISVKMLIVFSNGSRITRLRPRDVLAHSGDYRRGSAVMETELGSGTYTLICSTFENNQYAEFCLDLHYSTSAKQQPLFQLPAEHAGRLHIQSAQAIFGNGTNRLLAPVTALRMSRVTFIARPDAQSSNTTDKARSSLFKATLEQGQGPYKSIIASSEADDSSFSSLSSGIRMDDADLRPDMCGPGTGGLWLVLERLAPQEGEEQGDIGVRSREEVLKVDMYADERVEVGAWGRGDG</sequence>
<feature type="active site" evidence="5">
    <location>
        <position position="198"/>
    </location>
</feature>
<gene>
    <name evidence="8" type="primary">palB</name>
    <name evidence="8" type="ORF">CLCR_04573</name>
</gene>
<evidence type="ECO:0000313" key="9">
    <source>
        <dbReference type="Proteomes" id="UP000094526"/>
    </source>
</evidence>
<dbReference type="AlphaFoldDB" id="A0A1C1CJV7"/>
<evidence type="ECO:0000256" key="1">
    <source>
        <dbReference type="ARBA" id="ARBA00010193"/>
    </source>
</evidence>
<comment type="similarity">
    <text evidence="1">Belongs to the peptidase C2 family. PalB/RIM13 subfamily.</text>
</comment>
<dbReference type="InterPro" id="IPR022682">
    <property type="entry name" value="Calpain_domain_III"/>
</dbReference>
<comment type="caution">
    <text evidence="8">The sequence shown here is derived from an EMBL/GenBank/DDBJ whole genome shotgun (WGS) entry which is preliminary data.</text>
</comment>
<dbReference type="EMBL" id="LGRB01000011">
    <property type="protein sequence ID" value="OCT48731.1"/>
    <property type="molecule type" value="Genomic_DNA"/>
</dbReference>
<dbReference type="PROSITE" id="PS50203">
    <property type="entry name" value="CALPAIN_CAT"/>
    <property type="match status" value="1"/>
</dbReference>
<dbReference type="PANTHER" id="PTHR46143">
    <property type="entry name" value="CALPAIN-7"/>
    <property type="match status" value="1"/>
</dbReference>
<dbReference type="VEuPathDB" id="FungiDB:CLCR_04573"/>
<feature type="active site" evidence="5">
    <location>
        <position position="386"/>
    </location>
</feature>
<dbReference type="CDD" id="cd00044">
    <property type="entry name" value="CysPc"/>
    <property type="match status" value="1"/>
</dbReference>
<evidence type="ECO:0000256" key="5">
    <source>
        <dbReference type="PROSITE-ProRule" id="PRU00239"/>
    </source>
</evidence>
<evidence type="ECO:0000256" key="6">
    <source>
        <dbReference type="SAM" id="MobiDB-lite"/>
    </source>
</evidence>
<dbReference type="GO" id="GO:0006508">
    <property type="term" value="P:proteolysis"/>
    <property type="evidence" value="ECO:0007669"/>
    <property type="project" value="UniProtKB-KW"/>
</dbReference>
<dbReference type="VEuPathDB" id="FungiDB:G647_03168"/>
<dbReference type="Proteomes" id="UP000094526">
    <property type="component" value="Unassembled WGS sequence"/>
</dbReference>
<dbReference type="Gene3D" id="2.60.120.380">
    <property type="match status" value="1"/>
</dbReference>
<feature type="active site" evidence="5">
    <location>
        <position position="366"/>
    </location>
</feature>
<organism evidence="8 9">
    <name type="scientific">Cladophialophora carrionii</name>
    <dbReference type="NCBI Taxonomy" id="86049"/>
    <lineage>
        <taxon>Eukaryota</taxon>
        <taxon>Fungi</taxon>
        <taxon>Dikarya</taxon>
        <taxon>Ascomycota</taxon>
        <taxon>Pezizomycotina</taxon>
        <taxon>Eurotiomycetes</taxon>
        <taxon>Chaetothyriomycetidae</taxon>
        <taxon>Chaetothyriales</taxon>
        <taxon>Herpotrichiellaceae</taxon>
        <taxon>Cladophialophora</taxon>
    </lineage>
</organism>
<reference evidence="9" key="1">
    <citation type="submission" date="2015-07" db="EMBL/GenBank/DDBJ databases">
        <authorList>
            <person name="Teixeira M.M."/>
            <person name="Souza R.C."/>
            <person name="Almeida L.G."/>
            <person name="Vicente V.A."/>
            <person name="de Hoog S."/>
            <person name="Bocca A.L."/>
            <person name="de Almeida S.R."/>
            <person name="Vasconcelos A.T."/>
            <person name="Felipe M.S."/>
        </authorList>
    </citation>
    <scope>NUCLEOTIDE SEQUENCE [LARGE SCALE GENOMIC DNA]</scope>
    <source>
        <strain evidence="9">KSF</strain>
    </source>
</reference>
<keyword evidence="4 5" id="KW-0788">Thiol protease</keyword>
<evidence type="ECO:0000256" key="2">
    <source>
        <dbReference type="ARBA" id="ARBA00022670"/>
    </source>
</evidence>
<feature type="domain" description="Calpain catalytic" evidence="7">
    <location>
        <begin position="123"/>
        <end position="444"/>
    </location>
</feature>
<dbReference type="SUPFAM" id="SSF54001">
    <property type="entry name" value="Cysteine proteinases"/>
    <property type="match status" value="1"/>
</dbReference>
<dbReference type="InterPro" id="IPR036213">
    <property type="entry name" value="Calpain_III_sf"/>
</dbReference>
<dbReference type="SMART" id="SM00230">
    <property type="entry name" value="CysPc"/>
    <property type="match status" value="1"/>
</dbReference>
<dbReference type="STRING" id="86049.A0A1C1CJV7"/>
<dbReference type="InterPro" id="IPR022683">
    <property type="entry name" value="Calpain_III"/>
</dbReference>
<evidence type="ECO:0000259" key="7">
    <source>
        <dbReference type="PROSITE" id="PS50203"/>
    </source>
</evidence>
<name>A0A1C1CJV7_9EURO</name>
<evidence type="ECO:0000256" key="4">
    <source>
        <dbReference type="ARBA" id="ARBA00022807"/>
    </source>
</evidence>
<dbReference type="Pfam" id="PF25435">
    <property type="entry name" value="PalB_C"/>
    <property type="match status" value="1"/>
</dbReference>
<dbReference type="Pfam" id="PF00648">
    <property type="entry name" value="Peptidase_C2"/>
    <property type="match status" value="1"/>
</dbReference>